<sequence>MSKSWREIINYIDIFKKQRRPHEMCGRRCSDEWWLGLADAYQADCSALVVHSDDEYLGAHDASHLEGLDDHASTLVGDFAVRPWRGEYLDERRCAMGVEAEVGALVLAQEHFDADVLAHELVQNFPVLGREVRVLGAHLAVDLLACGREPALHNDAQRILLLDISDSFGVRGQCFTHIDFEIQRSTVRHFAQVLAHTDSSFF</sequence>
<dbReference type="EMBL" id="LCAW01000014">
    <property type="protein sequence ID" value="KKR98877.1"/>
    <property type="molecule type" value="Genomic_DNA"/>
</dbReference>
<evidence type="ECO:0000313" key="1">
    <source>
        <dbReference type="EMBL" id="KKR98877.1"/>
    </source>
</evidence>
<gene>
    <name evidence="1" type="ORF">UU50_C0014G0009</name>
</gene>
<dbReference type="AlphaFoldDB" id="A0A0G0YEV9"/>
<dbReference type="Proteomes" id="UP000033930">
    <property type="component" value="Unassembled WGS sequence"/>
</dbReference>
<organism evidence="1 2">
    <name type="scientific">Candidatus Uhrbacteria bacterium GW2011_GWC1_41_20</name>
    <dbReference type="NCBI Taxonomy" id="1618983"/>
    <lineage>
        <taxon>Bacteria</taxon>
        <taxon>Candidatus Uhriibacteriota</taxon>
    </lineage>
</organism>
<reference evidence="1 2" key="1">
    <citation type="journal article" date="2015" name="Nature">
        <title>rRNA introns, odd ribosomes, and small enigmatic genomes across a large radiation of phyla.</title>
        <authorList>
            <person name="Brown C.T."/>
            <person name="Hug L.A."/>
            <person name="Thomas B.C."/>
            <person name="Sharon I."/>
            <person name="Castelle C.J."/>
            <person name="Singh A."/>
            <person name="Wilkins M.J."/>
            <person name="Williams K.H."/>
            <person name="Banfield J.F."/>
        </authorList>
    </citation>
    <scope>NUCLEOTIDE SEQUENCE [LARGE SCALE GENOMIC DNA]</scope>
</reference>
<protein>
    <submittedName>
        <fullName evidence="1">Uncharacterized protein</fullName>
    </submittedName>
</protein>
<name>A0A0G0YEV9_9BACT</name>
<comment type="caution">
    <text evidence="1">The sequence shown here is derived from an EMBL/GenBank/DDBJ whole genome shotgun (WGS) entry which is preliminary data.</text>
</comment>
<accession>A0A0G0YEV9</accession>
<proteinExistence type="predicted"/>
<evidence type="ECO:0000313" key="2">
    <source>
        <dbReference type="Proteomes" id="UP000033930"/>
    </source>
</evidence>